<name>A0A149VH88_9PROT</name>
<protein>
    <recommendedName>
        <fullName evidence="5">Secretin/TonB short N-terminal domain-containing protein</fullName>
    </recommendedName>
</protein>
<dbReference type="InterPro" id="IPR011662">
    <property type="entry name" value="Secretin/TonB_short_N"/>
</dbReference>
<dbReference type="SMART" id="SM00965">
    <property type="entry name" value="STN"/>
    <property type="match status" value="1"/>
</dbReference>
<reference evidence="6 7" key="1">
    <citation type="submission" date="2015-06" db="EMBL/GenBank/DDBJ databases">
        <title>Improved classification and identification of acetic acid bacteria using matrix-assisted laser desorption/ionization time-of-flight mass spectrometry; Gluconobacter nephelii and Gluconobacter uchimurae are later heterotypic synonyms of Gluconobacter japonicus and Gluconobacter oxydans, respectively.</title>
        <authorList>
            <person name="Li L."/>
            <person name="Cleenwerck I."/>
            <person name="De Vuyst L."/>
            <person name="Vandamme P."/>
        </authorList>
    </citation>
    <scope>NUCLEOTIDE SEQUENCE [LARGE SCALE GENOMIC DNA]</scope>
    <source>
        <strain evidence="6 7">LMG 1604</strain>
    </source>
</reference>
<proteinExistence type="predicted"/>
<evidence type="ECO:0000313" key="6">
    <source>
        <dbReference type="EMBL" id="KXV79263.1"/>
    </source>
</evidence>
<evidence type="ECO:0000256" key="3">
    <source>
        <dbReference type="ARBA" id="ARBA00023237"/>
    </source>
</evidence>
<evidence type="ECO:0000313" key="7">
    <source>
        <dbReference type="Proteomes" id="UP000075538"/>
    </source>
</evidence>
<feature type="domain" description="Secretin/TonB short N-terminal" evidence="5">
    <location>
        <begin position="63"/>
        <end position="114"/>
    </location>
</feature>
<keyword evidence="1" id="KW-0813">Transport</keyword>
<dbReference type="GO" id="GO:0019867">
    <property type="term" value="C:outer membrane"/>
    <property type="evidence" value="ECO:0007669"/>
    <property type="project" value="InterPro"/>
</dbReference>
<evidence type="ECO:0000256" key="4">
    <source>
        <dbReference type="SAM" id="MobiDB-lite"/>
    </source>
</evidence>
<feature type="region of interest" description="Disordered" evidence="4">
    <location>
        <begin position="121"/>
        <end position="140"/>
    </location>
</feature>
<dbReference type="Pfam" id="PF07660">
    <property type="entry name" value="STN"/>
    <property type="match status" value="1"/>
</dbReference>
<sequence length="178" mass="18521">MVIRHFLARGLMRGALGLSVSGVWTLYEGTGAKAQTTAPVHSFHVAPGALSEVLLAFSQQAHVQVTSDAESLDNLTSAGVTGHFTQAAGLQQILAGTGLTYRAVGEGAFQIVAAPRASQDQVAPIKTPAPHSAEGSSTSSYGGTERIVVVGQSIDRLKNTNSAVTVLRHLDADFSHFV</sequence>
<dbReference type="PATRIC" id="fig|178901.15.peg.2266"/>
<organism evidence="6 7">
    <name type="scientific">Acetobacter malorum</name>
    <dbReference type="NCBI Taxonomy" id="178901"/>
    <lineage>
        <taxon>Bacteria</taxon>
        <taxon>Pseudomonadati</taxon>
        <taxon>Pseudomonadota</taxon>
        <taxon>Alphaproteobacteria</taxon>
        <taxon>Acetobacterales</taxon>
        <taxon>Acetobacteraceae</taxon>
        <taxon>Acetobacter</taxon>
    </lineage>
</organism>
<dbReference type="Proteomes" id="UP000075538">
    <property type="component" value="Unassembled WGS sequence"/>
</dbReference>
<dbReference type="AlphaFoldDB" id="A0A149VH88"/>
<keyword evidence="3" id="KW-0998">Cell outer membrane</keyword>
<dbReference type="Gene3D" id="3.55.50.30">
    <property type="match status" value="1"/>
</dbReference>
<evidence type="ECO:0000256" key="1">
    <source>
        <dbReference type="ARBA" id="ARBA00022448"/>
    </source>
</evidence>
<dbReference type="EMBL" id="LHZZ01000345">
    <property type="protein sequence ID" value="KXV79263.1"/>
    <property type="molecule type" value="Genomic_DNA"/>
</dbReference>
<evidence type="ECO:0000259" key="5">
    <source>
        <dbReference type="SMART" id="SM00965"/>
    </source>
</evidence>
<comment type="caution">
    <text evidence="6">The sequence shown here is derived from an EMBL/GenBank/DDBJ whole genome shotgun (WGS) entry which is preliminary data.</text>
</comment>
<gene>
    <name evidence="6" type="ORF">AD953_02865</name>
</gene>
<accession>A0A149VH88</accession>
<keyword evidence="2" id="KW-0472">Membrane</keyword>
<evidence type="ECO:0000256" key="2">
    <source>
        <dbReference type="ARBA" id="ARBA00023136"/>
    </source>
</evidence>
<dbReference type="RefSeq" id="WP_061490308.1">
    <property type="nucleotide sequence ID" value="NZ_LHZZ01000345.1"/>
</dbReference>